<dbReference type="Proteomes" id="UP000822476">
    <property type="component" value="Unassembled WGS sequence"/>
</dbReference>
<evidence type="ECO:0000313" key="2">
    <source>
        <dbReference type="Proteomes" id="UP000822476"/>
    </source>
</evidence>
<evidence type="ECO:0000313" key="1">
    <source>
        <dbReference type="EMBL" id="KAF7259522.1"/>
    </source>
</evidence>
<organism evidence="1 2">
    <name type="scientific">Paragonimus skrjabini miyazakii</name>
    <dbReference type="NCBI Taxonomy" id="59628"/>
    <lineage>
        <taxon>Eukaryota</taxon>
        <taxon>Metazoa</taxon>
        <taxon>Spiralia</taxon>
        <taxon>Lophotrochozoa</taxon>
        <taxon>Platyhelminthes</taxon>
        <taxon>Trematoda</taxon>
        <taxon>Digenea</taxon>
        <taxon>Plagiorchiida</taxon>
        <taxon>Troglotremata</taxon>
        <taxon>Troglotrematidae</taxon>
        <taxon>Paragonimus</taxon>
    </lineage>
</organism>
<accession>A0A8S9YY35</accession>
<dbReference type="OrthoDB" id="10568918at2759"/>
<protein>
    <submittedName>
        <fullName evidence="1">Uncharacterized protein</fullName>
    </submittedName>
</protein>
<proteinExistence type="predicted"/>
<name>A0A8S9YY35_9TREM</name>
<comment type="caution">
    <text evidence="1">The sequence shown here is derived from an EMBL/GenBank/DDBJ whole genome shotgun (WGS) entry which is preliminary data.</text>
</comment>
<reference evidence="1" key="1">
    <citation type="submission" date="2019-07" db="EMBL/GenBank/DDBJ databases">
        <title>Annotation for the trematode Paragonimus miyazaki's.</title>
        <authorList>
            <person name="Choi Y.-J."/>
        </authorList>
    </citation>
    <scope>NUCLEOTIDE SEQUENCE</scope>
    <source>
        <strain evidence="1">Japan</strain>
    </source>
</reference>
<dbReference type="EMBL" id="JTDE01001162">
    <property type="protein sequence ID" value="KAF7259522.1"/>
    <property type="molecule type" value="Genomic_DNA"/>
</dbReference>
<gene>
    <name evidence="1" type="ORF">EG68_10655</name>
</gene>
<dbReference type="AlphaFoldDB" id="A0A8S9YY35"/>
<sequence>MKNMPLYLGHFSAVYNFYAIFQSLLKPKSLAPQTSSQEEKLNQIVTNELQHFVEWMLEFWQKFKQLIALEVANFKNLERTVTSEQTKRKGHQWC</sequence>
<keyword evidence="2" id="KW-1185">Reference proteome</keyword>